<reference evidence="9 10" key="1">
    <citation type="submission" date="2023-05" db="EMBL/GenBank/DDBJ databases">
        <title>B98-5 Cell Line De Novo Hybrid Assembly: An Optical Mapping Approach.</title>
        <authorList>
            <person name="Kananen K."/>
            <person name="Auerbach J.A."/>
            <person name="Kautto E."/>
            <person name="Blachly J.S."/>
        </authorList>
    </citation>
    <scope>NUCLEOTIDE SEQUENCE [LARGE SCALE GENOMIC DNA]</scope>
    <source>
        <strain evidence="9">B95-8</strain>
        <tissue evidence="9">Cell line</tissue>
    </source>
</reference>
<comment type="subcellular location">
    <subcellularLocation>
        <location evidence="1">Membrane</location>
        <topology evidence="1">Multi-pass membrane protein</topology>
    </subcellularLocation>
</comment>
<gene>
    <name evidence="9" type="primary">CLCN7_1</name>
    <name evidence="9" type="ORF">P7K49_022724</name>
</gene>
<protein>
    <submittedName>
        <fullName evidence="9">H(+)/Cl(-) exchange transporter 7</fullName>
    </submittedName>
</protein>
<evidence type="ECO:0000256" key="6">
    <source>
        <dbReference type="ARBA" id="ARBA00023122"/>
    </source>
</evidence>
<comment type="caution">
    <text evidence="9">The sequence shown here is derived from an EMBL/GenBank/DDBJ whole genome shotgun (WGS) entry which is preliminary data.</text>
</comment>
<evidence type="ECO:0000256" key="1">
    <source>
        <dbReference type="ARBA" id="ARBA00004141"/>
    </source>
</evidence>
<accession>A0ABQ9UJP9</accession>
<name>A0ABQ9UJP9_SAGOE</name>
<dbReference type="PANTHER" id="PTHR11689:SF136">
    <property type="entry name" value="H(+)_CL(-) EXCHANGE TRANSPORTER 7"/>
    <property type="match status" value="1"/>
</dbReference>
<evidence type="ECO:0000256" key="8">
    <source>
        <dbReference type="SAM" id="Phobius"/>
    </source>
</evidence>
<feature type="transmembrane region" description="Helical" evidence="8">
    <location>
        <begin position="44"/>
        <end position="68"/>
    </location>
</feature>
<keyword evidence="10" id="KW-1185">Reference proteome</keyword>
<evidence type="ECO:0000256" key="4">
    <source>
        <dbReference type="ARBA" id="ARBA00022737"/>
    </source>
</evidence>
<evidence type="ECO:0000256" key="7">
    <source>
        <dbReference type="ARBA" id="ARBA00023136"/>
    </source>
</evidence>
<keyword evidence="2" id="KW-0813">Transport</keyword>
<evidence type="ECO:0000313" key="9">
    <source>
        <dbReference type="EMBL" id="KAK2097273.1"/>
    </source>
</evidence>
<keyword evidence="5 8" id="KW-1133">Transmembrane helix</keyword>
<keyword evidence="7 8" id="KW-0472">Membrane</keyword>
<dbReference type="EMBL" id="JASSZA010000011">
    <property type="protein sequence ID" value="KAK2097273.1"/>
    <property type="molecule type" value="Genomic_DNA"/>
</dbReference>
<sequence>MISTFTLNFVLSIYHGNMWDLSSPGLINFGRFDSEKMAYTIHEIPVFIAMGVVGGVLGAVFNALNYWLTMFRIRYIHRPCLQVIEAMLVAAVTATVAFVLIYSSRDCQPLQGSSMSYPLQDCLQEPCRGLGRGLPAAWNSRRTLAGPLPGLGLGRVSSFASVTVALTQWQGHMAVYTVHLFCADGEYNSMAAAFFNTPEKSVVSLFHDPPGRSPGRGHPQRGL</sequence>
<dbReference type="SUPFAM" id="SSF81340">
    <property type="entry name" value="Clc chloride channel"/>
    <property type="match status" value="1"/>
</dbReference>
<dbReference type="Pfam" id="PF00654">
    <property type="entry name" value="Voltage_CLC"/>
    <property type="match status" value="1"/>
</dbReference>
<keyword evidence="4" id="KW-0677">Repeat</keyword>
<dbReference type="Proteomes" id="UP001266305">
    <property type="component" value="Unassembled WGS sequence"/>
</dbReference>
<feature type="transmembrane region" description="Helical" evidence="8">
    <location>
        <begin position="80"/>
        <end position="102"/>
    </location>
</feature>
<organism evidence="9 10">
    <name type="scientific">Saguinus oedipus</name>
    <name type="common">Cotton-top tamarin</name>
    <name type="synonym">Oedipomidas oedipus</name>
    <dbReference type="NCBI Taxonomy" id="9490"/>
    <lineage>
        <taxon>Eukaryota</taxon>
        <taxon>Metazoa</taxon>
        <taxon>Chordata</taxon>
        <taxon>Craniata</taxon>
        <taxon>Vertebrata</taxon>
        <taxon>Euteleostomi</taxon>
        <taxon>Mammalia</taxon>
        <taxon>Eutheria</taxon>
        <taxon>Euarchontoglires</taxon>
        <taxon>Primates</taxon>
        <taxon>Haplorrhini</taxon>
        <taxon>Platyrrhini</taxon>
        <taxon>Cebidae</taxon>
        <taxon>Callitrichinae</taxon>
        <taxon>Saguinus</taxon>
    </lineage>
</organism>
<keyword evidence="3 8" id="KW-0812">Transmembrane</keyword>
<dbReference type="PANTHER" id="PTHR11689">
    <property type="entry name" value="CHLORIDE CHANNEL PROTEIN CLC FAMILY MEMBER"/>
    <property type="match status" value="1"/>
</dbReference>
<evidence type="ECO:0000256" key="2">
    <source>
        <dbReference type="ARBA" id="ARBA00022449"/>
    </source>
</evidence>
<dbReference type="InterPro" id="IPR014743">
    <property type="entry name" value="Cl-channel_core"/>
</dbReference>
<keyword evidence="2" id="KW-0050">Antiport</keyword>
<dbReference type="Gene3D" id="1.10.3080.10">
    <property type="entry name" value="Clc chloride channel"/>
    <property type="match status" value="1"/>
</dbReference>
<dbReference type="InterPro" id="IPR001807">
    <property type="entry name" value="ClC"/>
</dbReference>
<proteinExistence type="predicted"/>
<keyword evidence="6" id="KW-0129">CBS domain</keyword>
<evidence type="ECO:0000313" key="10">
    <source>
        <dbReference type="Proteomes" id="UP001266305"/>
    </source>
</evidence>
<evidence type="ECO:0000256" key="5">
    <source>
        <dbReference type="ARBA" id="ARBA00022989"/>
    </source>
</evidence>
<dbReference type="InterPro" id="IPR051280">
    <property type="entry name" value="Cl-channel/antiporter"/>
</dbReference>
<evidence type="ECO:0000256" key="3">
    <source>
        <dbReference type="ARBA" id="ARBA00022692"/>
    </source>
</evidence>